<feature type="domain" description="Thioesterase" evidence="3">
    <location>
        <begin position="65"/>
        <end position="137"/>
    </location>
</feature>
<name>A0A317DXD8_9PROT</name>
<dbReference type="InterPro" id="IPR029069">
    <property type="entry name" value="HotDog_dom_sf"/>
</dbReference>
<accession>A0A317DXD8</accession>
<comment type="similarity">
    <text evidence="1">Belongs to the thioesterase PaaI family.</text>
</comment>
<reference evidence="5" key="1">
    <citation type="submission" date="2018-05" db="EMBL/GenBank/DDBJ databases">
        <title>Zavarzinia sp. HR-AS.</title>
        <authorList>
            <person name="Lee Y."/>
            <person name="Jeon C.O."/>
        </authorList>
    </citation>
    <scope>NUCLEOTIDE SEQUENCE [LARGE SCALE GENOMIC DNA]</scope>
    <source>
        <strain evidence="5">DSM 1231</strain>
    </source>
</reference>
<dbReference type="InterPro" id="IPR039298">
    <property type="entry name" value="ACOT13"/>
</dbReference>
<keyword evidence="2" id="KW-0378">Hydrolase</keyword>
<dbReference type="Gene3D" id="3.10.129.10">
    <property type="entry name" value="Hotdog Thioesterase"/>
    <property type="match status" value="1"/>
</dbReference>
<dbReference type="PANTHER" id="PTHR21660:SF1">
    <property type="entry name" value="ACYL-COENZYME A THIOESTERASE 13"/>
    <property type="match status" value="1"/>
</dbReference>
<dbReference type="GO" id="GO:0047617">
    <property type="term" value="F:fatty acyl-CoA hydrolase activity"/>
    <property type="evidence" value="ECO:0007669"/>
    <property type="project" value="InterPro"/>
</dbReference>
<gene>
    <name evidence="4" type="ORF">DKG75_18905</name>
</gene>
<dbReference type="Proteomes" id="UP000246077">
    <property type="component" value="Unassembled WGS sequence"/>
</dbReference>
<dbReference type="CDD" id="cd03443">
    <property type="entry name" value="PaaI_thioesterase"/>
    <property type="match status" value="1"/>
</dbReference>
<dbReference type="InterPro" id="IPR006683">
    <property type="entry name" value="Thioestr_dom"/>
</dbReference>
<keyword evidence="5" id="KW-1185">Reference proteome</keyword>
<evidence type="ECO:0000256" key="2">
    <source>
        <dbReference type="ARBA" id="ARBA00022801"/>
    </source>
</evidence>
<evidence type="ECO:0000259" key="3">
    <source>
        <dbReference type="Pfam" id="PF03061"/>
    </source>
</evidence>
<proteinExistence type="inferred from homology"/>
<dbReference type="PANTHER" id="PTHR21660">
    <property type="entry name" value="THIOESTERASE SUPERFAMILY MEMBER-RELATED"/>
    <property type="match status" value="1"/>
</dbReference>
<dbReference type="Pfam" id="PF03061">
    <property type="entry name" value="4HBT"/>
    <property type="match status" value="1"/>
</dbReference>
<evidence type="ECO:0000313" key="5">
    <source>
        <dbReference type="Proteomes" id="UP000246077"/>
    </source>
</evidence>
<evidence type="ECO:0000313" key="4">
    <source>
        <dbReference type="EMBL" id="PWR19034.1"/>
    </source>
</evidence>
<dbReference type="SUPFAM" id="SSF54637">
    <property type="entry name" value="Thioesterase/thiol ester dehydrase-isomerase"/>
    <property type="match status" value="1"/>
</dbReference>
<dbReference type="OrthoDB" id="3477511at2"/>
<dbReference type="RefSeq" id="WP_109922720.1">
    <property type="nucleotide sequence ID" value="NZ_QGLF01000005.1"/>
</dbReference>
<protein>
    <submittedName>
        <fullName evidence="4">PaaI family thioesterase</fullName>
    </submittedName>
</protein>
<dbReference type="EMBL" id="QGLF01000005">
    <property type="protein sequence ID" value="PWR19034.1"/>
    <property type="molecule type" value="Genomic_DNA"/>
</dbReference>
<evidence type="ECO:0000256" key="1">
    <source>
        <dbReference type="ARBA" id="ARBA00008324"/>
    </source>
</evidence>
<dbReference type="AlphaFoldDB" id="A0A317DXD8"/>
<comment type="caution">
    <text evidence="4">The sequence shown here is derived from an EMBL/GenBank/DDBJ whole genome shotgun (WGS) entry which is preliminary data.</text>
</comment>
<sequence>MSADSEIPEGWAPIVTHDPFEKDVFGERGPGSEGGTITFAFYDRTEDGRRIFAFRPELRHANGLGIVHGGAIMTFFDASLGSAAWDAVERSPAVTLTLTSEFLSPARPGDLLICRPTVTRKARSVLFVRGEITIGTRLVATANSVWKVLGA</sequence>
<organism evidence="4 5">
    <name type="scientific">Zavarzinia compransoris</name>
    <dbReference type="NCBI Taxonomy" id="1264899"/>
    <lineage>
        <taxon>Bacteria</taxon>
        <taxon>Pseudomonadati</taxon>
        <taxon>Pseudomonadota</taxon>
        <taxon>Alphaproteobacteria</taxon>
        <taxon>Rhodospirillales</taxon>
        <taxon>Zavarziniaceae</taxon>
        <taxon>Zavarzinia</taxon>
    </lineage>
</organism>